<sequence length="46" mass="5137">CVIIVKPGGKIQMFQNFKNHTDNNSLCRLNGGFFDSVSEIGIELHD</sequence>
<dbReference type="AlphaFoldDB" id="X1SLP0"/>
<dbReference type="EMBL" id="BARV01045421">
    <property type="protein sequence ID" value="GAI68714.1"/>
    <property type="molecule type" value="Genomic_DNA"/>
</dbReference>
<accession>X1SLP0</accession>
<feature type="non-terminal residue" evidence="1">
    <location>
        <position position="1"/>
    </location>
</feature>
<gene>
    <name evidence="1" type="ORF">S06H3_66548</name>
</gene>
<protein>
    <submittedName>
        <fullName evidence="1">Uncharacterized protein</fullName>
    </submittedName>
</protein>
<organism evidence="1">
    <name type="scientific">marine sediment metagenome</name>
    <dbReference type="NCBI Taxonomy" id="412755"/>
    <lineage>
        <taxon>unclassified sequences</taxon>
        <taxon>metagenomes</taxon>
        <taxon>ecological metagenomes</taxon>
    </lineage>
</organism>
<reference evidence="1" key="1">
    <citation type="journal article" date="2014" name="Front. Microbiol.">
        <title>High frequency of phylogenetically diverse reductive dehalogenase-homologous genes in deep subseafloor sedimentary metagenomes.</title>
        <authorList>
            <person name="Kawai M."/>
            <person name="Futagami T."/>
            <person name="Toyoda A."/>
            <person name="Takaki Y."/>
            <person name="Nishi S."/>
            <person name="Hori S."/>
            <person name="Arai W."/>
            <person name="Tsubouchi T."/>
            <person name="Morono Y."/>
            <person name="Uchiyama I."/>
            <person name="Ito T."/>
            <person name="Fujiyama A."/>
            <person name="Inagaki F."/>
            <person name="Takami H."/>
        </authorList>
    </citation>
    <scope>NUCLEOTIDE SEQUENCE</scope>
    <source>
        <strain evidence="1">Expedition CK06-06</strain>
    </source>
</reference>
<proteinExistence type="predicted"/>
<name>X1SLP0_9ZZZZ</name>
<evidence type="ECO:0000313" key="1">
    <source>
        <dbReference type="EMBL" id="GAI68714.1"/>
    </source>
</evidence>
<comment type="caution">
    <text evidence="1">The sequence shown here is derived from an EMBL/GenBank/DDBJ whole genome shotgun (WGS) entry which is preliminary data.</text>
</comment>